<comment type="caution">
    <text evidence="1">The sequence shown here is derived from an EMBL/GenBank/DDBJ whole genome shotgun (WGS) entry which is preliminary data.</text>
</comment>
<proteinExistence type="predicted"/>
<evidence type="ECO:0000313" key="1">
    <source>
        <dbReference type="EMBL" id="CAD8173158.1"/>
    </source>
</evidence>
<keyword evidence="2" id="KW-1185">Reference proteome</keyword>
<dbReference type="Proteomes" id="UP000683925">
    <property type="component" value="Unassembled WGS sequence"/>
</dbReference>
<evidence type="ECO:0008006" key="3">
    <source>
        <dbReference type="Google" id="ProtNLM"/>
    </source>
</evidence>
<accession>A0A8S1V6F2</accession>
<sequence>MRSIIHGIISSIRYHKRWKLQGLLQQVLDGMTQIYP</sequence>
<gene>
    <name evidence="1" type="ORF">POCTA_138.1.T0610172</name>
</gene>
<reference evidence="1" key="1">
    <citation type="submission" date="2021-01" db="EMBL/GenBank/DDBJ databases">
        <authorList>
            <consortium name="Genoscope - CEA"/>
            <person name="William W."/>
        </authorList>
    </citation>
    <scope>NUCLEOTIDE SEQUENCE</scope>
</reference>
<organism evidence="1 2">
    <name type="scientific">Paramecium octaurelia</name>
    <dbReference type="NCBI Taxonomy" id="43137"/>
    <lineage>
        <taxon>Eukaryota</taxon>
        <taxon>Sar</taxon>
        <taxon>Alveolata</taxon>
        <taxon>Ciliophora</taxon>
        <taxon>Intramacronucleata</taxon>
        <taxon>Oligohymenophorea</taxon>
        <taxon>Peniculida</taxon>
        <taxon>Parameciidae</taxon>
        <taxon>Paramecium</taxon>
    </lineage>
</organism>
<protein>
    <recommendedName>
        <fullName evidence="3">Transposase</fullName>
    </recommendedName>
</protein>
<dbReference type="AlphaFoldDB" id="A0A8S1V6F2"/>
<evidence type="ECO:0000313" key="2">
    <source>
        <dbReference type="Proteomes" id="UP000683925"/>
    </source>
</evidence>
<dbReference type="EMBL" id="CAJJDP010000060">
    <property type="protein sequence ID" value="CAD8173158.1"/>
    <property type="molecule type" value="Genomic_DNA"/>
</dbReference>
<name>A0A8S1V6F2_PAROT</name>